<name>A0AAV6GI98_9TELE</name>
<dbReference type="PROSITE" id="PS00022">
    <property type="entry name" value="EGF_1"/>
    <property type="match status" value="1"/>
</dbReference>
<reference evidence="20" key="1">
    <citation type="submission" date="2020-10" db="EMBL/GenBank/DDBJ databases">
        <title>Chromosome-scale genome assembly of the Allis shad, Alosa alosa.</title>
        <authorList>
            <person name="Margot Z."/>
            <person name="Christophe K."/>
            <person name="Cabau C."/>
            <person name="Louis A."/>
            <person name="Berthelot C."/>
            <person name="Parey E."/>
            <person name="Roest Crollius H."/>
            <person name="Montfort J."/>
            <person name="Robinson-Rechavi M."/>
            <person name="Bucao C."/>
            <person name="Bouchez O."/>
            <person name="Gislard M."/>
            <person name="Lluch J."/>
            <person name="Milhes M."/>
            <person name="Lampietro C."/>
            <person name="Lopez Roques C."/>
            <person name="Donnadieu C."/>
            <person name="Braasch I."/>
            <person name="Desvignes T."/>
            <person name="Postlethwait J."/>
            <person name="Bobe J."/>
            <person name="Guiguen Y."/>
        </authorList>
    </citation>
    <scope>NUCLEOTIDE SEQUENCE</scope>
    <source>
        <strain evidence="20">M-15738</strain>
        <tissue evidence="20">Blood</tissue>
    </source>
</reference>
<keyword evidence="6 16" id="KW-0245">EGF-like domain</keyword>
<dbReference type="GO" id="GO:0005154">
    <property type="term" value="F:epidermal growth factor receptor binding"/>
    <property type="evidence" value="ECO:0007669"/>
    <property type="project" value="TreeGrafter"/>
</dbReference>
<dbReference type="InterPro" id="IPR000742">
    <property type="entry name" value="EGF"/>
</dbReference>
<comment type="caution">
    <text evidence="16">Lacks conserved residue(s) required for the propagation of feature annotation.</text>
</comment>
<evidence type="ECO:0000256" key="12">
    <source>
        <dbReference type="ARBA" id="ARBA00023180"/>
    </source>
</evidence>
<feature type="region of interest" description="Disordered" evidence="17">
    <location>
        <begin position="88"/>
        <end position="109"/>
    </location>
</feature>
<dbReference type="AlphaFoldDB" id="A0AAV6GI98"/>
<dbReference type="GO" id="GO:0045840">
    <property type="term" value="P:positive regulation of mitotic nuclear division"/>
    <property type="evidence" value="ECO:0007669"/>
    <property type="project" value="TreeGrafter"/>
</dbReference>
<keyword evidence="5" id="KW-0964">Secreted</keyword>
<feature type="domain" description="EGF-like" evidence="19">
    <location>
        <begin position="5"/>
        <end position="46"/>
    </location>
</feature>
<dbReference type="PANTHER" id="PTHR10740:SF15">
    <property type="entry name" value="EGF-LIKE DOMAIN-CONTAINING PROTEIN"/>
    <property type="match status" value="1"/>
</dbReference>
<sequence>MMADHGDPCDPSEASFCMNGGSCYKIPSVSTPTCRCIDNYKGSRCEQFLLESRSSTESGIIAAVVIMVLLIVVMLAVIIYYTCKLKRSKEQNQPTREQYWKVQHREPRV</sequence>
<comment type="function">
    <text evidence="13">Low affinity ligand for the ERBB4 tyrosine kinase receptor. Concomitantly recruits ERBB1 and ERBB2 coreceptors, resulting in ligand-stimulated tyrosine phosphorylation and activation of the ERBB receptors. Does not bind to the ERBB1, ERBB2 and ERBB3 receptors.</text>
</comment>
<feature type="disulfide bond" evidence="16">
    <location>
        <begin position="36"/>
        <end position="45"/>
    </location>
</feature>
<evidence type="ECO:0000313" key="21">
    <source>
        <dbReference type="Proteomes" id="UP000823561"/>
    </source>
</evidence>
<evidence type="ECO:0000256" key="11">
    <source>
        <dbReference type="ARBA" id="ARBA00023157"/>
    </source>
</evidence>
<evidence type="ECO:0000256" key="8">
    <source>
        <dbReference type="ARBA" id="ARBA00022989"/>
    </source>
</evidence>
<comment type="caution">
    <text evidence="20">The sequence shown here is derived from an EMBL/GenBank/DDBJ whole genome shotgun (WGS) entry which is preliminary data.</text>
</comment>
<evidence type="ECO:0000256" key="17">
    <source>
        <dbReference type="SAM" id="MobiDB-lite"/>
    </source>
</evidence>
<evidence type="ECO:0000256" key="2">
    <source>
        <dbReference type="ARBA" id="ARBA00004613"/>
    </source>
</evidence>
<dbReference type="GO" id="GO:0008284">
    <property type="term" value="P:positive regulation of cell population proliferation"/>
    <property type="evidence" value="ECO:0007669"/>
    <property type="project" value="TreeGrafter"/>
</dbReference>
<evidence type="ECO:0000256" key="13">
    <source>
        <dbReference type="ARBA" id="ARBA00054375"/>
    </source>
</evidence>
<evidence type="ECO:0000256" key="14">
    <source>
        <dbReference type="ARBA" id="ARBA00063299"/>
    </source>
</evidence>
<dbReference type="SUPFAM" id="SSF57196">
    <property type="entry name" value="EGF/Laminin"/>
    <property type="match status" value="1"/>
</dbReference>
<evidence type="ECO:0000256" key="3">
    <source>
        <dbReference type="ARBA" id="ARBA00008216"/>
    </source>
</evidence>
<dbReference type="EMBL" id="JADWDJ010000011">
    <property type="protein sequence ID" value="KAG5273186.1"/>
    <property type="molecule type" value="Genomic_DNA"/>
</dbReference>
<proteinExistence type="inferred from homology"/>
<dbReference type="GO" id="GO:0005615">
    <property type="term" value="C:extracellular space"/>
    <property type="evidence" value="ECO:0007669"/>
    <property type="project" value="TreeGrafter"/>
</dbReference>
<dbReference type="GO" id="GO:0008083">
    <property type="term" value="F:growth factor activity"/>
    <property type="evidence" value="ECO:0007669"/>
    <property type="project" value="UniProtKB-KW"/>
</dbReference>
<evidence type="ECO:0000256" key="5">
    <source>
        <dbReference type="ARBA" id="ARBA00022525"/>
    </source>
</evidence>
<dbReference type="GO" id="GO:0007173">
    <property type="term" value="P:epidermal growth factor receptor signaling pathway"/>
    <property type="evidence" value="ECO:0007669"/>
    <property type="project" value="TreeGrafter"/>
</dbReference>
<evidence type="ECO:0000256" key="16">
    <source>
        <dbReference type="PROSITE-ProRule" id="PRU00076"/>
    </source>
</evidence>
<comment type="subcellular location">
    <subcellularLocation>
        <location evidence="1">Cell membrane</location>
        <topology evidence="1">Single-pass type I membrane protein</topology>
    </subcellularLocation>
    <subcellularLocation>
        <location evidence="2">Secreted</location>
    </subcellularLocation>
</comment>
<gene>
    <name evidence="20" type="ORF">AALO_G00148610</name>
</gene>
<dbReference type="PANTHER" id="PTHR10740">
    <property type="entry name" value="TRANSFORMING GROWTH FACTOR ALPHA"/>
    <property type="match status" value="1"/>
</dbReference>
<evidence type="ECO:0000313" key="20">
    <source>
        <dbReference type="EMBL" id="KAG5273186.1"/>
    </source>
</evidence>
<keyword evidence="9" id="KW-0339">Growth factor</keyword>
<evidence type="ECO:0000256" key="4">
    <source>
        <dbReference type="ARBA" id="ARBA00022475"/>
    </source>
</evidence>
<evidence type="ECO:0000256" key="7">
    <source>
        <dbReference type="ARBA" id="ARBA00022692"/>
    </source>
</evidence>
<dbReference type="Gene3D" id="2.10.25.10">
    <property type="entry name" value="Laminin"/>
    <property type="match status" value="1"/>
</dbReference>
<evidence type="ECO:0000256" key="10">
    <source>
        <dbReference type="ARBA" id="ARBA00023136"/>
    </source>
</evidence>
<accession>A0AAV6GI98</accession>
<keyword evidence="10 18" id="KW-0472">Membrane</keyword>
<feature type="transmembrane region" description="Helical" evidence="18">
    <location>
        <begin position="60"/>
        <end position="83"/>
    </location>
</feature>
<comment type="similarity">
    <text evidence="3">Belongs to the neuregulin family.</text>
</comment>
<dbReference type="FunFam" id="2.10.25.10:FF:000356">
    <property type="entry name" value="pro-neuregulin-4, membrane-bound isoform"/>
    <property type="match status" value="1"/>
</dbReference>
<evidence type="ECO:0000256" key="15">
    <source>
        <dbReference type="ARBA" id="ARBA00073762"/>
    </source>
</evidence>
<evidence type="ECO:0000259" key="19">
    <source>
        <dbReference type="PROSITE" id="PS50026"/>
    </source>
</evidence>
<dbReference type="Proteomes" id="UP000823561">
    <property type="component" value="Chromosome 11"/>
</dbReference>
<protein>
    <recommendedName>
        <fullName evidence="15">Pro-neuregulin-4, membrane-bound isoform</fullName>
    </recommendedName>
</protein>
<keyword evidence="21" id="KW-1185">Reference proteome</keyword>
<evidence type="ECO:0000256" key="6">
    <source>
        <dbReference type="ARBA" id="ARBA00022536"/>
    </source>
</evidence>
<evidence type="ECO:0000256" key="18">
    <source>
        <dbReference type="SAM" id="Phobius"/>
    </source>
</evidence>
<feature type="disulfide bond" evidence="16">
    <location>
        <begin position="17"/>
        <end position="34"/>
    </location>
</feature>
<comment type="subunit">
    <text evidence="14">Interacts with ERBB4.</text>
</comment>
<keyword evidence="7 18" id="KW-0812">Transmembrane</keyword>
<keyword evidence="12" id="KW-0325">Glycoprotein</keyword>
<dbReference type="PROSITE" id="PS50026">
    <property type="entry name" value="EGF_3"/>
    <property type="match status" value="1"/>
</dbReference>
<evidence type="ECO:0000256" key="9">
    <source>
        <dbReference type="ARBA" id="ARBA00023030"/>
    </source>
</evidence>
<keyword evidence="11 16" id="KW-1015">Disulfide bond</keyword>
<evidence type="ECO:0000256" key="1">
    <source>
        <dbReference type="ARBA" id="ARBA00004251"/>
    </source>
</evidence>
<keyword evidence="4" id="KW-1003">Cell membrane</keyword>
<keyword evidence="8 18" id="KW-1133">Transmembrane helix</keyword>
<organism evidence="20 21">
    <name type="scientific">Alosa alosa</name>
    <name type="common">allis shad</name>
    <dbReference type="NCBI Taxonomy" id="278164"/>
    <lineage>
        <taxon>Eukaryota</taxon>
        <taxon>Metazoa</taxon>
        <taxon>Chordata</taxon>
        <taxon>Craniata</taxon>
        <taxon>Vertebrata</taxon>
        <taxon>Euteleostomi</taxon>
        <taxon>Actinopterygii</taxon>
        <taxon>Neopterygii</taxon>
        <taxon>Teleostei</taxon>
        <taxon>Clupei</taxon>
        <taxon>Clupeiformes</taxon>
        <taxon>Clupeoidei</taxon>
        <taxon>Clupeidae</taxon>
        <taxon>Alosa</taxon>
    </lineage>
</organism>
<dbReference type="GO" id="GO:0005886">
    <property type="term" value="C:plasma membrane"/>
    <property type="evidence" value="ECO:0007669"/>
    <property type="project" value="UniProtKB-SubCell"/>
</dbReference>